<dbReference type="PROSITE" id="PS50075">
    <property type="entry name" value="CARRIER"/>
    <property type="match status" value="1"/>
</dbReference>
<evidence type="ECO:0000256" key="3">
    <source>
        <dbReference type="ARBA" id="ARBA00022553"/>
    </source>
</evidence>
<dbReference type="Pfam" id="PF00501">
    <property type="entry name" value="AMP-binding"/>
    <property type="match status" value="1"/>
</dbReference>
<proteinExistence type="inferred from homology"/>
<dbReference type="GO" id="GO:0016874">
    <property type="term" value="F:ligase activity"/>
    <property type="evidence" value="ECO:0007669"/>
    <property type="project" value="UniProtKB-KW"/>
</dbReference>
<dbReference type="GO" id="GO:0005737">
    <property type="term" value="C:cytoplasm"/>
    <property type="evidence" value="ECO:0007669"/>
    <property type="project" value="TreeGrafter"/>
</dbReference>
<feature type="non-terminal residue" evidence="8">
    <location>
        <position position="1"/>
    </location>
</feature>
<dbReference type="SUPFAM" id="SSF52777">
    <property type="entry name" value="CoA-dependent acyltransferases"/>
    <property type="match status" value="2"/>
</dbReference>
<dbReference type="CDD" id="cd19545">
    <property type="entry name" value="FUM14_C_NRPS-like"/>
    <property type="match status" value="1"/>
</dbReference>
<dbReference type="GO" id="GO:0044550">
    <property type="term" value="P:secondary metabolite biosynthetic process"/>
    <property type="evidence" value="ECO:0007669"/>
    <property type="project" value="TreeGrafter"/>
</dbReference>
<keyword evidence="5" id="KW-0808">Transferase</keyword>
<keyword evidence="4" id="KW-0436">Ligase</keyword>
<evidence type="ECO:0000313" key="8">
    <source>
        <dbReference type="EMBL" id="KAG6285353.1"/>
    </source>
</evidence>
<dbReference type="GO" id="GO:0016740">
    <property type="term" value="F:transferase activity"/>
    <property type="evidence" value="ECO:0007669"/>
    <property type="project" value="UniProtKB-KW"/>
</dbReference>
<evidence type="ECO:0000256" key="2">
    <source>
        <dbReference type="ARBA" id="ARBA00022450"/>
    </source>
</evidence>
<evidence type="ECO:0000313" key="9">
    <source>
        <dbReference type="Proteomes" id="UP000707071"/>
    </source>
</evidence>
<dbReference type="Proteomes" id="UP000707071">
    <property type="component" value="Unassembled WGS sequence"/>
</dbReference>
<dbReference type="Pfam" id="PF00550">
    <property type="entry name" value="PP-binding"/>
    <property type="match status" value="1"/>
</dbReference>
<dbReference type="InterPro" id="IPR045851">
    <property type="entry name" value="AMP-bd_C_sf"/>
</dbReference>
<dbReference type="PANTHER" id="PTHR45527">
    <property type="entry name" value="NONRIBOSOMAL PEPTIDE SYNTHETASE"/>
    <property type="match status" value="1"/>
</dbReference>
<evidence type="ECO:0000259" key="7">
    <source>
        <dbReference type="PROSITE" id="PS50075"/>
    </source>
</evidence>
<dbReference type="Gene3D" id="3.30.300.30">
    <property type="match status" value="1"/>
</dbReference>
<keyword evidence="9" id="KW-1185">Reference proteome</keyword>
<dbReference type="AlphaFoldDB" id="A0A9P7Q9W3"/>
<keyword evidence="2" id="KW-0596">Phosphopantetheine</keyword>
<dbReference type="PROSITE" id="PS00012">
    <property type="entry name" value="PHOSPHOPANTETHEINE"/>
    <property type="match status" value="1"/>
</dbReference>
<reference evidence="8 9" key="1">
    <citation type="journal article" date="2020" name="bioRxiv">
        <title>Whole genome comparisons of ergot fungi reveals the divergence and evolution of species within the genus Claviceps are the result of varying mechanisms driving genome evolution and host range expansion.</title>
        <authorList>
            <person name="Wyka S.A."/>
            <person name="Mondo S.J."/>
            <person name="Liu M."/>
            <person name="Dettman J."/>
            <person name="Nalam V."/>
            <person name="Broders K.D."/>
        </authorList>
    </citation>
    <scope>NUCLEOTIDE SEQUENCE [LARGE SCALE GENOMIC DNA]</scope>
    <source>
        <strain evidence="8 9">Clav52</strain>
    </source>
</reference>
<evidence type="ECO:0000256" key="4">
    <source>
        <dbReference type="ARBA" id="ARBA00022598"/>
    </source>
</evidence>
<dbReference type="SUPFAM" id="SSF56801">
    <property type="entry name" value="Acetyl-CoA synthetase-like"/>
    <property type="match status" value="1"/>
</dbReference>
<organism evidence="8 9">
    <name type="scientific">Claviceps aff. purpurea</name>
    <dbReference type="NCBI Taxonomy" id="1967640"/>
    <lineage>
        <taxon>Eukaryota</taxon>
        <taxon>Fungi</taxon>
        <taxon>Dikarya</taxon>
        <taxon>Ascomycota</taxon>
        <taxon>Pezizomycotina</taxon>
        <taxon>Sordariomycetes</taxon>
        <taxon>Hypocreomycetidae</taxon>
        <taxon>Hypocreales</taxon>
        <taxon>Clavicipitaceae</taxon>
        <taxon>Claviceps</taxon>
    </lineage>
</organism>
<dbReference type="InterPro" id="IPR000873">
    <property type="entry name" value="AMP-dep_synth/lig_dom"/>
</dbReference>
<feature type="domain" description="Carrier" evidence="7">
    <location>
        <begin position="821"/>
        <end position="898"/>
    </location>
</feature>
<dbReference type="GO" id="GO:0031177">
    <property type="term" value="F:phosphopantetheine binding"/>
    <property type="evidence" value="ECO:0007669"/>
    <property type="project" value="TreeGrafter"/>
</dbReference>
<accession>A0A9P7Q9W3</accession>
<dbReference type="InterPro" id="IPR023213">
    <property type="entry name" value="CAT-like_dom_sf"/>
</dbReference>
<gene>
    <name evidence="8" type="primary">LPSA2_3</name>
    <name evidence="8" type="ORF">E4U09_007343</name>
</gene>
<dbReference type="CDD" id="cd05918">
    <property type="entry name" value="A_NRPS_SidN3_like"/>
    <property type="match status" value="1"/>
</dbReference>
<dbReference type="InterPro" id="IPR009081">
    <property type="entry name" value="PP-bd_ACP"/>
</dbReference>
<name>A0A9P7Q9W3_9HYPO</name>
<evidence type="ECO:0000256" key="6">
    <source>
        <dbReference type="ARBA" id="ARBA00029454"/>
    </source>
</evidence>
<comment type="pathway">
    <text evidence="1">Alkaloid biosynthesis; ergot alkaloid biosynthesis.</text>
</comment>
<dbReference type="Gene3D" id="3.40.50.12780">
    <property type="entry name" value="N-terminal domain of ligase-like"/>
    <property type="match status" value="1"/>
</dbReference>
<dbReference type="Gene3D" id="3.30.559.30">
    <property type="entry name" value="Nonribosomal peptide synthetase, condensation domain"/>
    <property type="match status" value="2"/>
</dbReference>
<dbReference type="InterPro" id="IPR042099">
    <property type="entry name" value="ANL_N_sf"/>
</dbReference>
<evidence type="ECO:0000256" key="5">
    <source>
        <dbReference type="ARBA" id="ARBA00022679"/>
    </source>
</evidence>
<dbReference type="SUPFAM" id="SSF47336">
    <property type="entry name" value="ACP-like"/>
    <property type="match status" value="1"/>
</dbReference>
<dbReference type="InterPro" id="IPR001242">
    <property type="entry name" value="Condensation_dom"/>
</dbReference>
<keyword evidence="3" id="KW-0597">Phosphoprotein</keyword>
<dbReference type="GO" id="GO:0043041">
    <property type="term" value="P:amino acid activation for nonribosomal peptide biosynthetic process"/>
    <property type="evidence" value="ECO:0007669"/>
    <property type="project" value="TreeGrafter"/>
</dbReference>
<dbReference type="Pfam" id="PF00668">
    <property type="entry name" value="Condensation"/>
    <property type="match status" value="1"/>
</dbReference>
<dbReference type="InterPro" id="IPR036736">
    <property type="entry name" value="ACP-like_sf"/>
</dbReference>
<dbReference type="Gene3D" id="1.10.1200.10">
    <property type="entry name" value="ACP-like"/>
    <property type="match status" value="1"/>
</dbReference>
<dbReference type="EMBL" id="SRRH01000735">
    <property type="protein sequence ID" value="KAG6285353.1"/>
    <property type="molecule type" value="Genomic_DNA"/>
</dbReference>
<dbReference type="PANTHER" id="PTHR45527:SF16">
    <property type="entry name" value="NONRIBOSOMAL PEPTIDE SYNTHASE ATNA-RELATED"/>
    <property type="match status" value="1"/>
</dbReference>
<dbReference type="InterPro" id="IPR006162">
    <property type="entry name" value="Ppantetheine_attach_site"/>
</dbReference>
<sequence>MSISVPEKLQGLTAVKSPFAFGHSIESINGGKNNPEQHIASGSAVSTFESCQPCLLTNFKSAAASSGPAKNQVVTVNDKSSGCKLKNVIDEKDISPAEVFKGAWAVVLGTYLAKSHVSLDYGVMSSKSLVSETTCDAQLPSEMLTSSFLLRANDTLLNIIRQNSMSVHNEPRQKFSLDDAESPKSCNTCVIYWLEISCFEQLQIDTWMKDLVETEQLTQFMSESQAAHLAATLRVVLSSIASAPQQSLADVDMCSSLDYQTLSRWNLKSPAVMEVCVHDLVQQSCCSRPTCQAVASWDGCLTYDEMSILSSHLAQRLRAAGVKPGVFVALCLDRCKWAVIGILAVLKAGGAFCALDSSYPVSRLQDMCRDLEISIVLTVKTNIQHASPLADTVFLLDDDLYSESALSSAQKCASRSSLSPHDPVYAVFTSGSTGKPKGIIMEHASFSACALSSMEPLHIGPQDRVLHFASYAFDLSLFEILAPLIAGATVVIPSEKARLENLPCAMTDLGATWAFLTPTVARLYRPTQMPTLKTLCLGGEAVNASDIKSWSSKNLISGYNPAECCPLGISGLLNDHMPRALGSTFPSQMAWIVDPEDHEKLLPVGAIGELAIEGPVIARGYVHDLKSSDPSTPFVVKTPTWLRRFRSNINRSNRIYLTGDLARQDCDDGSVHYLGRKDDQVKIHGQRVELAEIEQHIEQHFSSLATKAVVMLLRPISGRTVLTALVMPHQRLENGEKTSNSLLMELADVNQDFRATLALAASKLRLALPSHMVPSVYLPIRHFPTTRGGKIDRGHLQSLLLSLPPEYLYGSEEATTHQGEEPKSGREKLLQGCFAQALDLPRTRIDLDSNFFQLGGDSLSAMRLLALALEEGISSIAYQDIFGHPTLRELVLVSTSDASRDPLSSVTVEMAPFSLVKDPEMLIQVASDQCGSGVEKADIEDIYPCTHLQQSLMASTAQNPDAYVALLSFKLKSGIDRARLECAWHIACSGHTILRTRLVQTETGECYQVVVKKPPHWKVSDEVSDDGSTSPLSRTSFGLGRPLIQSHLTSNRLFVAMHHALYDGWSLPMLVGELDLAYRELSVRRLPCLKNYVKYTMDSADAAALFWQAELQDADPVHFPAPSGLDYKPQPCAAMTVSVPLVNSSRRNVTLATEIQFAWAMTVYAYTGCKDVIFGLISSGRAAPVAQIESML</sequence>
<evidence type="ECO:0000256" key="1">
    <source>
        <dbReference type="ARBA" id="ARBA00005107"/>
    </source>
</evidence>
<comment type="similarity">
    <text evidence="6">Belongs to the NRP synthetase family.</text>
</comment>
<protein>
    <submittedName>
        <fullName evidence="8">D-lysergyl-peptide-synthetase subunit 1</fullName>
    </submittedName>
</protein>
<comment type="caution">
    <text evidence="8">The sequence shown here is derived from an EMBL/GenBank/DDBJ whole genome shotgun (WGS) entry which is preliminary data.</text>
</comment>
<dbReference type="Gene3D" id="3.30.559.10">
    <property type="entry name" value="Chloramphenicol acetyltransferase-like domain"/>
    <property type="match status" value="1"/>
</dbReference>